<dbReference type="PROSITE" id="PS51819">
    <property type="entry name" value="VOC"/>
    <property type="match status" value="1"/>
</dbReference>
<dbReference type="InterPro" id="IPR004360">
    <property type="entry name" value="Glyas_Fos-R_dOase_dom"/>
</dbReference>
<dbReference type="Pfam" id="PF00903">
    <property type="entry name" value="Glyoxalase"/>
    <property type="match status" value="1"/>
</dbReference>
<dbReference type="InterPro" id="IPR029068">
    <property type="entry name" value="Glyas_Bleomycin-R_OHBP_Dase"/>
</dbReference>
<proteinExistence type="predicted"/>
<feature type="domain" description="VOC" evidence="1">
    <location>
        <begin position="4"/>
        <end position="117"/>
    </location>
</feature>
<evidence type="ECO:0000259" key="1">
    <source>
        <dbReference type="PROSITE" id="PS51819"/>
    </source>
</evidence>
<dbReference type="STRING" id="420998.JDO7802_00815"/>
<dbReference type="SUPFAM" id="SSF54593">
    <property type="entry name" value="Glyoxalase/Bleomycin resistance protein/Dihydroxybiphenyl dioxygenase"/>
    <property type="match status" value="1"/>
</dbReference>
<protein>
    <submittedName>
        <fullName evidence="2">Putative enzyme related to lactoylglutathione lyase</fullName>
    </submittedName>
</protein>
<dbReference type="EMBL" id="CXSU01000005">
    <property type="protein sequence ID" value="CTQ48810.1"/>
    <property type="molecule type" value="Genomic_DNA"/>
</dbReference>
<dbReference type="GO" id="GO:0016829">
    <property type="term" value="F:lyase activity"/>
    <property type="evidence" value="ECO:0007669"/>
    <property type="project" value="UniProtKB-KW"/>
</dbReference>
<dbReference type="Gene3D" id="3.30.720.120">
    <property type="match status" value="1"/>
</dbReference>
<gene>
    <name evidence="2" type="ORF">JDO7802_00815</name>
</gene>
<dbReference type="OrthoDB" id="9798201at2"/>
<accession>A0A0M6YFU0</accession>
<evidence type="ECO:0000313" key="3">
    <source>
        <dbReference type="Proteomes" id="UP000049222"/>
    </source>
</evidence>
<reference evidence="2 3" key="1">
    <citation type="submission" date="2015-07" db="EMBL/GenBank/DDBJ databases">
        <authorList>
            <person name="Noorani M."/>
        </authorList>
    </citation>
    <scope>NUCLEOTIDE SEQUENCE [LARGE SCALE GENOMIC DNA]</scope>
    <source>
        <strain evidence="2 3">CECT 7802</strain>
    </source>
</reference>
<dbReference type="PANTHER" id="PTHR34109">
    <property type="entry name" value="BNAUNNG04460D PROTEIN-RELATED"/>
    <property type="match status" value="1"/>
</dbReference>
<dbReference type="Gene3D" id="3.30.720.110">
    <property type="match status" value="1"/>
</dbReference>
<keyword evidence="3" id="KW-1185">Reference proteome</keyword>
<sequence length="127" mass="13988">MSDTPDIVPYLSYRDGAAAIDFLTQAFGFEVVQRQDDGDTLQHAELRHGNGIVMMGTADLPKGSPGLYLVVEDVAAHHERAMAVGATEVYPPEPTEWGTWRWRAQDPEGHEWSFGTYAPSTVALDRA</sequence>
<dbReference type="PANTHER" id="PTHR34109:SF1">
    <property type="entry name" value="VOC DOMAIN-CONTAINING PROTEIN"/>
    <property type="match status" value="1"/>
</dbReference>
<evidence type="ECO:0000313" key="2">
    <source>
        <dbReference type="EMBL" id="CTQ48810.1"/>
    </source>
</evidence>
<dbReference type="RefSeq" id="WP_055082788.1">
    <property type="nucleotide sequence ID" value="NZ_CXSU01000005.1"/>
</dbReference>
<keyword evidence="2" id="KW-0456">Lyase</keyword>
<dbReference type="Proteomes" id="UP000049222">
    <property type="component" value="Unassembled WGS sequence"/>
</dbReference>
<organism evidence="2 3">
    <name type="scientific">Jannaschia donghaensis</name>
    <dbReference type="NCBI Taxonomy" id="420998"/>
    <lineage>
        <taxon>Bacteria</taxon>
        <taxon>Pseudomonadati</taxon>
        <taxon>Pseudomonadota</taxon>
        <taxon>Alphaproteobacteria</taxon>
        <taxon>Rhodobacterales</taxon>
        <taxon>Roseobacteraceae</taxon>
        <taxon>Jannaschia</taxon>
    </lineage>
</organism>
<dbReference type="InterPro" id="IPR037523">
    <property type="entry name" value="VOC_core"/>
</dbReference>
<name>A0A0M6YFU0_9RHOB</name>
<dbReference type="AlphaFoldDB" id="A0A0M6YFU0"/>